<dbReference type="EMBL" id="KZ857391">
    <property type="protein sequence ID" value="RDX52283.1"/>
    <property type="molecule type" value="Genomic_DNA"/>
</dbReference>
<sequence length="155" mass="17745">MIKQYDECLLTKLYPASRTESPSAYEYTWQHGDDCYARVPPIHLSSVCAHWLRWKLRRGQSTDAMAEGTCVLGLHNERELLLSCSRSSRDRAPCEESGGSEYREDLHCWLEVESGLNDDEKRRNEVVENPSRAHTTVYIARWCGVPFGTADLLHA</sequence>
<evidence type="ECO:0000313" key="2">
    <source>
        <dbReference type="Proteomes" id="UP000256964"/>
    </source>
</evidence>
<name>A0A371DID2_9APHY</name>
<proteinExistence type="predicted"/>
<reference evidence="1 2" key="1">
    <citation type="journal article" date="2018" name="Biotechnol. Biofuels">
        <title>Integrative visual omics of the white-rot fungus Polyporus brumalis exposes the biotechnological potential of its oxidative enzymes for delignifying raw plant biomass.</title>
        <authorList>
            <person name="Miyauchi S."/>
            <person name="Rancon A."/>
            <person name="Drula E."/>
            <person name="Hage H."/>
            <person name="Chaduli D."/>
            <person name="Favel A."/>
            <person name="Grisel S."/>
            <person name="Henrissat B."/>
            <person name="Herpoel-Gimbert I."/>
            <person name="Ruiz-Duenas F.J."/>
            <person name="Chevret D."/>
            <person name="Hainaut M."/>
            <person name="Lin J."/>
            <person name="Wang M."/>
            <person name="Pangilinan J."/>
            <person name="Lipzen A."/>
            <person name="Lesage-Meessen L."/>
            <person name="Navarro D."/>
            <person name="Riley R."/>
            <person name="Grigoriev I.V."/>
            <person name="Zhou S."/>
            <person name="Raouche S."/>
            <person name="Rosso M.N."/>
        </authorList>
    </citation>
    <scope>NUCLEOTIDE SEQUENCE [LARGE SCALE GENOMIC DNA]</scope>
    <source>
        <strain evidence="1 2">BRFM 1820</strain>
    </source>
</reference>
<gene>
    <name evidence="1" type="ORF">OH76DRAFT_204170</name>
</gene>
<keyword evidence="2" id="KW-1185">Reference proteome</keyword>
<evidence type="ECO:0000313" key="1">
    <source>
        <dbReference type="EMBL" id="RDX52283.1"/>
    </source>
</evidence>
<protein>
    <submittedName>
        <fullName evidence="1">Uncharacterized protein</fullName>
    </submittedName>
</protein>
<accession>A0A371DID2</accession>
<dbReference type="AlphaFoldDB" id="A0A371DID2"/>
<organism evidence="1 2">
    <name type="scientific">Lentinus brumalis</name>
    <dbReference type="NCBI Taxonomy" id="2498619"/>
    <lineage>
        <taxon>Eukaryota</taxon>
        <taxon>Fungi</taxon>
        <taxon>Dikarya</taxon>
        <taxon>Basidiomycota</taxon>
        <taxon>Agaricomycotina</taxon>
        <taxon>Agaricomycetes</taxon>
        <taxon>Polyporales</taxon>
        <taxon>Polyporaceae</taxon>
        <taxon>Lentinus</taxon>
    </lineage>
</organism>
<dbReference type="Proteomes" id="UP000256964">
    <property type="component" value="Unassembled WGS sequence"/>
</dbReference>